<reference evidence="1 2" key="1">
    <citation type="journal article" date="2023" name="ISME J.">
        <title>Thermophilic Dehalococcoidia with unusual traits shed light on an unexpected past.</title>
        <authorList>
            <person name="Palmer M."/>
            <person name="Covington J.K."/>
            <person name="Zhou E.M."/>
            <person name="Thomas S.C."/>
            <person name="Habib N."/>
            <person name="Seymour C.O."/>
            <person name="Lai D."/>
            <person name="Johnston J."/>
            <person name="Hashimi A."/>
            <person name="Jiao J.Y."/>
            <person name="Muok A.R."/>
            <person name="Liu L."/>
            <person name="Xian W.D."/>
            <person name="Zhi X.Y."/>
            <person name="Li M.M."/>
            <person name="Silva L.P."/>
            <person name="Bowen B.P."/>
            <person name="Louie K."/>
            <person name="Briegel A."/>
            <person name="Pett-Ridge J."/>
            <person name="Weber P.K."/>
            <person name="Tocheva E.I."/>
            <person name="Woyke T."/>
            <person name="Northen T.R."/>
            <person name="Mayali X."/>
            <person name="Li W.J."/>
            <person name="Hedlund B.P."/>
        </authorList>
    </citation>
    <scope>NUCLEOTIDE SEQUENCE [LARGE SCALE GENOMIC DNA]</scope>
    <source>
        <strain evidence="1 2">YIM 72310</strain>
    </source>
</reference>
<dbReference type="EMBL" id="CP115149">
    <property type="protein sequence ID" value="WBL36899.1"/>
    <property type="molecule type" value="Genomic_DNA"/>
</dbReference>
<accession>A0ABY7M8R0</accession>
<protein>
    <submittedName>
        <fullName evidence="1">DUF2851 family protein</fullName>
    </submittedName>
</protein>
<proteinExistence type="predicted"/>
<sequence length="264" mass="28187">MTGGPAAARARRPVMPAPGFADEAALASAWAAAPAGILRLADGRALRVVFPGVPGDGSGPDFRDAILDVEGDLVRGDVEVHLRHSGWFAHGHDRDPAYAGVALHVAGENDLPLAATPHAGGRRVPLLVLGPPPEPGAGFVPPCAFARAAGLDVAGRLRGMGLRRLRMKANRAALLAAGRTPATCCWRWRPARCSGQRTALRRTRRRSSGSPRCWRKPAGWPANGGGWRSRRRCSARCRRAGRARVADAFGRRRPRESGWGAWHT</sequence>
<dbReference type="RefSeq" id="WP_270057415.1">
    <property type="nucleotide sequence ID" value="NZ_CP115149.1"/>
</dbReference>
<dbReference type="Proteomes" id="UP001212803">
    <property type="component" value="Chromosome"/>
</dbReference>
<dbReference type="InterPro" id="IPR021272">
    <property type="entry name" value="DUF2851"/>
</dbReference>
<gene>
    <name evidence="1" type="ORF">O0235_04885</name>
</gene>
<evidence type="ECO:0000313" key="1">
    <source>
        <dbReference type="EMBL" id="WBL36899.1"/>
    </source>
</evidence>
<organism evidence="1 2">
    <name type="scientific">Tepidiforma flava</name>
    <dbReference type="NCBI Taxonomy" id="3004094"/>
    <lineage>
        <taxon>Bacteria</taxon>
        <taxon>Bacillati</taxon>
        <taxon>Chloroflexota</taxon>
        <taxon>Tepidiformia</taxon>
        <taxon>Tepidiformales</taxon>
        <taxon>Tepidiformaceae</taxon>
        <taxon>Tepidiforma</taxon>
    </lineage>
</organism>
<dbReference type="Pfam" id="PF11013">
    <property type="entry name" value="DUF2851"/>
    <property type="match status" value="1"/>
</dbReference>
<evidence type="ECO:0000313" key="2">
    <source>
        <dbReference type="Proteomes" id="UP001212803"/>
    </source>
</evidence>
<name>A0ABY7M8R0_9CHLR</name>
<keyword evidence="2" id="KW-1185">Reference proteome</keyword>